<dbReference type="RefSeq" id="XP_024728804.1">
    <property type="nucleotide sequence ID" value="XM_024884088.1"/>
</dbReference>
<gene>
    <name evidence="5" type="ORF">K444DRAFT_637140</name>
</gene>
<feature type="region of interest" description="Disordered" evidence="2">
    <location>
        <begin position="239"/>
        <end position="258"/>
    </location>
</feature>
<feature type="region of interest" description="Disordered" evidence="2">
    <location>
        <begin position="427"/>
        <end position="469"/>
    </location>
</feature>
<keyword evidence="3" id="KW-0472">Membrane</keyword>
<sequence length="531" mass="55940">MVFGGFSLILAVSFLGRQAQAVPRPRDEGGQAGQHHQHPENPARITMGEPTTAAAAAAPVVSPSNPGLLGVSSAASDTLPPTGAPSTVTTSTFVASTSIASSAPVFSYFESKWVALSHYRADKPDPVSYQILFPPVSSNGNLSPFSPVLFVCQTSGGLDHMTSSNTWAIAHIPNVNGDAPINPDEQTEQNSFLDIQLSNSVTVNPSAMFFFCLANNTTYIDRFVCSSYGPFFTIEASQENSRDLSPRQQAPTTVPTAVPDMPTTVLSITSFSSGISVVGATITATAPTSATVSISPTGTTTTTVQSTKTASAAPSSITVHSNGLSTGAKVGIALGALVLVAALLLAALFFLRRKHRSRSPPPEQVMLTRDMHTDSFGRSAIMMEKENVANNNIANGASPVDETLPIQRHSAHSPTAYDSTPAAPYTGAASAVPRRKPTNASAVSRISGPASPRSLTVSTPPDEYEEYRDQPMPVYGDARHSARMYSAGETQGVKAPFLTEDGMSAEEVARLEEEERRIDAAIAEAERSGRR</sequence>
<dbReference type="InParanoid" id="A0A2J6SMF4"/>
<evidence type="ECO:0000256" key="3">
    <source>
        <dbReference type="SAM" id="Phobius"/>
    </source>
</evidence>
<keyword evidence="4" id="KW-0732">Signal</keyword>
<feature type="compositionally biased region" description="Polar residues" evidence="2">
    <location>
        <begin position="246"/>
        <end position="255"/>
    </location>
</feature>
<feature type="coiled-coil region" evidence="1">
    <location>
        <begin position="504"/>
        <end position="531"/>
    </location>
</feature>
<feature type="signal peptide" evidence="4">
    <location>
        <begin position="1"/>
        <end position="21"/>
    </location>
</feature>
<feature type="chain" id="PRO_5014458480" description="Mid2 domain-containing protein" evidence="4">
    <location>
        <begin position="22"/>
        <end position="531"/>
    </location>
</feature>
<dbReference type="EMBL" id="KZ613912">
    <property type="protein sequence ID" value="PMD51900.1"/>
    <property type="molecule type" value="Genomic_DNA"/>
</dbReference>
<keyword evidence="6" id="KW-1185">Reference proteome</keyword>
<dbReference type="AlphaFoldDB" id="A0A2J6SMF4"/>
<evidence type="ECO:0000256" key="1">
    <source>
        <dbReference type="SAM" id="Coils"/>
    </source>
</evidence>
<evidence type="ECO:0000313" key="5">
    <source>
        <dbReference type="EMBL" id="PMD51900.1"/>
    </source>
</evidence>
<keyword evidence="3" id="KW-0812">Transmembrane</keyword>
<evidence type="ECO:0000313" key="6">
    <source>
        <dbReference type="Proteomes" id="UP000235371"/>
    </source>
</evidence>
<keyword evidence="3" id="KW-1133">Transmembrane helix</keyword>
<feature type="transmembrane region" description="Helical" evidence="3">
    <location>
        <begin position="330"/>
        <end position="351"/>
    </location>
</feature>
<reference evidence="5 6" key="1">
    <citation type="submission" date="2016-04" db="EMBL/GenBank/DDBJ databases">
        <title>A degradative enzymes factory behind the ericoid mycorrhizal symbiosis.</title>
        <authorList>
            <consortium name="DOE Joint Genome Institute"/>
            <person name="Martino E."/>
            <person name="Morin E."/>
            <person name="Grelet G."/>
            <person name="Kuo A."/>
            <person name="Kohler A."/>
            <person name="Daghino S."/>
            <person name="Barry K."/>
            <person name="Choi C."/>
            <person name="Cichocki N."/>
            <person name="Clum A."/>
            <person name="Copeland A."/>
            <person name="Hainaut M."/>
            <person name="Haridas S."/>
            <person name="Labutti K."/>
            <person name="Lindquist E."/>
            <person name="Lipzen A."/>
            <person name="Khouja H.-R."/>
            <person name="Murat C."/>
            <person name="Ohm R."/>
            <person name="Olson A."/>
            <person name="Spatafora J."/>
            <person name="Veneault-Fourrey C."/>
            <person name="Henrissat B."/>
            <person name="Grigoriev I."/>
            <person name="Martin F."/>
            <person name="Perotto S."/>
        </authorList>
    </citation>
    <scope>NUCLEOTIDE SEQUENCE [LARGE SCALE GENOMIC DNA]</scope>
    <source>
        <strain evidence="5 6">E</strain>
    </source>
</reference>
<evidence type="ECO:0000256" key="4">
    <source>
        <dbReference type="SAM" id="SignalP"/>
    </source>
</evidence>
<feature type="region of interest" description="Disordered" evidence="2">
    <location>
        <begin position="21"/>
        <end position="46"/>
    </location>
</feature>
<dbReference type="GeneID" id="36592165"/>
<dbReference type="OrthoDB" id="3551431at2759"/>
<dbReference type="Proteomes" id="UP000235371">
    <property type="component" value="Unassembled WGS sequence"/>
</dbReference>
<keyword evidence="1" id="KW-0175">Coiled coil</keyword>
<protein>
    <recommendedName>
        <fullName evidence="7">Mid2 domain-containing protein</fullName>
    </recommendedName>
</protein>
<accession>A0A2J6SMF4</accession>
<proteinExistence type="predicted"/>
<name>A0A2J6SMF4_9HELO</name>
<evidence type="ECO:0000256" key="2">
    <source>
        <dbReference type="SAM" id="MobiDB-lite"/>
    </source>
</evidence>
<organism evidence="5 6">
    <name type="scientific">Hyaloscypha bicolor E</name>
    <dbReference type="NCBI Taxonomy" id="1095630"/>
    <lineage>
        <taxon>Eukaryota</taxon>
        <taxon>Fungi</taxon>
        <taxon>Dikarya</taxon>
        <taxon>Ascomycota</taxon>
        <taxon>Pezizomycotina</taxon>
        <taxon>Leotiomycetes</taxon>
        <taxon>Helotiales</taxon>
        <taxon>Hyaloscyphaceae</taxon>
        <taxon>Hyaloscypha</taxon>
        <taxon>Hyaloscypha bicolor</taxon>
    </lineage>
</organism>
<evidence type="ECO:0008006" key="7">
    <source>
        <dbReference type="Google" id="ProtNLM"/>
    </source>
</evidence>